<dbReference type="STRING" id="2163413.A0A4P6XIQ7"/>
<dbReference type="AlphaFoldDB" id="A0A4P6XIQ7"/>
<keyword evidence="1" id="KW-0175">Coiled coil</keyword>
<sequence>MFKKIFHATAVGKTGDLRPSLTSDSSFSGESEIITASDLAKPEKRFFLRRPSRIKPVSSEHQVSYFRTFDPFDIKLSLKRSSSFPFKSKLDEVENTTLKLPRSKSVHFAENLTTYHEFKPDFNQDSLESTFEEFKRLRQNEAAGETQSEESEDRAEEERNCEEREEAEAEGEEKVQAEKDKVKAEEVKKAAGAKKTGKKKNLTDSNTEANSGMTLARKQLQSVFNGTASNEALAEVSKALGFDTSDSTDVELVSDGKKDNIFYDIYEQLCDLRQLKADDITFCTPQLLKRDIMCGLADVGDIICDNRDQLEQSNAEVRNLRHALQQASLESEAQTARMNNLFTRHKDSQNVVKEKQDAIVAILTKLAELEAERTRELKGYEHQVQTIQSELKEKLVGYLTEIGDLRRKLSEFKSLQGMEKFSKHEKEELLAKLSRARKEAHDIEAFQEAERRELQEEYKTQGMHLEQLEQESKDKSLCIQNIEAALKAQHAINERQRNEATLMVQEAGKRLEEKKSQITRITKCLESICNYYLNGSNSRPQSEANTRKPSLADPQSPSSNSEQEAIVFINCIQRNISNMQSREMARVKQLENLAVSNKIALDNLALLTKGSFDALAPIFHKECAEHFQQLFSNFTKCEILSAQDQGMIMLLGLFIINSQRELLKQHHKNEQMLETEIQDRLKYQQQVLDSFTRIVGQVMDTNKGTRISGIRGHSSPKKSKTLTRTRHA</sequence>
<name>A0A4P6XIQ7_9ASCO</name>
<reference evidence="4" key="1">
    <citation type="submission" date="2019-03" db="EMBL/GenBank/DDBJ databases">
        <title>Snf2 controls pulcherriminic acid biosynthesis and connects pigmentation and antifungal activity of the yeast Metschnikowia pulcherrima.</title>
        <authorList>
            <person name="Gore-Lloyd D."/>
            <person name="Sumann I."/>
            <person name="Brachmann A.O."/>
            <person name="Schneeberger K."/>
            <person name="Ortiz-Merino R.A."/>
            <person name="Moreno-Beltran M."/>
            <person name="Schlaefli M."/>
            <person name="Kirner P."/>
            <person name="Santos Kron A."/>
            <person name="Wolfe K.H."/>
            <person name="Piel J."/>
            <person name="Ahrens C.H."/>
            <person name="Henk D."/>
            <person name="Freimoser F.M."/>
        </authorList>
    </citation>
    <scope>NUCLEOTIDE SEQUENCE [LARGE SCALE GENOMIC DNA]</scope>
    <source>
        <strain evidence="4">APC 1.2</strain>
    </source>
</reference>
<feature type="compositionally biased region" description="Basic and acidic residues" evidence="2">
    <location>
        <begin position="172"/>
        <end position="189"/>
    </location>
</feature>
<proteinExistence type="predicted"/>
<evidence type="ECO:0000313" key="3">
    <source>
        <dbReference type="EMBL" id="QBM87147.1"/>
    </source>
</evidence>
<keyword evidence="4" id="KW-1185">Reference proteome</keyword>
<feature type="compositionally biased region" description="Basic residues" evidence="2">
    <location>
        <begin position="191"/>
        <end position="200"/>
    </location>
</feature>
<feature type="region of interest" description="Disordered" evidence="2">
    <location>
        <begin position="705"/>
        <end position="728"/>
    </location>
</feature>
<evidence type="ECO:0000313" key="4">
    <source>
        <dbReference type="Proteomes" id="UP000292447"/>
    </source>
</evidence>
<feature type="coiled-coil region" evidence="1">
    <location>
        <begin position="419"/>
        <end position="499"/>
    </location>
</feature>
<dbReference type="EMBL" id="CP034457">
    <property type="protein sequence ID" value="QBM87147.1"/>
    <property type="molecule type" value="Genomic_DNA"/>
</dbReference>
<organism evidence="3 4">
    <name type="scientific">Metschnikowia aff. pulcherrima</name>
    <dbReference type="NCBI Taxonomy" id="2163413"/>
    <lineage>
        <taxon>Eukaryota</taxon>
        <taxon>Fungi</taxon>
        <taxon>Dikarya</taxon>
        <taxon>Ascomycota</taxon>
        <taxon>Saccharomycotina</taxon>
        <taxon>Pichiomycetes</taxon>
        <taxon>Metschnikowiaceae</taxon>
        <taxon>Metschnikowia</taxon>
    </lineage>
</organism>
<gene>
    <name evidence="3" type="ORF">METSCH_B03460</name>
</gene>
<dbReference type="Proteomes" id="UP000292447">
    <property type="component" value="Chromosome II"/>
</dbReference>
<protein>
    <submittedName>
        <fullName evidence="3">Uncharacterized protein</fullName>
    </submittedName>
</protein>
<evidence type="ECO:0000256" key="1">
    <source>
        <dbReference type="SAM" id="Coils"/>
    </source>
</evidence>
<feature type="region of interest" description="Disordered" evidence="2">
    <location>
        <begin position="139"/>
        <end position="210"/>
    </location>
</feature>
<accession>A0A4P6XIQ7</accession>
<feature type="region of interest" description="Disordered" evidence="2">
    <location>
        <begin position="538"/>
        <end position="560"/>
    </location>
</feature>
<feature type="coiled-coil region" evidence="1">
    <location>
        <begin position="307"/>
        <end position="372"/>
    </location>
</feature>
<evidence type="ECO:0000256" key="2">
    <source>
        <dbReference type="SAM" id="MobiDB-lite"/>
    </source>
</evidence>
<feature type="compositionally biased region" description="Basic residues" evidence="2">
    <location>
        <begin position="714"/>
        <end position="728"/>
    </location>
</feature>